<dbReference type="InterPro" id="IPR000073">
    <property type="entry name" value="AB_hydrolase_1"/>
</dbReference>
<comment type="caution">
    <text evidence="2">The sequence shown here is derived from an EMBL/GenBank/DDBJ whole genome shotgun (WGS) entry which is preliminary data.</text>
</comment>
<dbReference type="PANTHER" id="PTHR43194:SF2">
    <property type="entry name" value="PEROXISOMAL MEMBRANE PROTEIN LPX1"/>
    <property type="match status" value="1"/>
</dbReference>
<accession>A0A7X2Z8I7</accession>
<dbReference type="RefSeq" id="WP_127605617.1">
    <property type="nucleotide sequence ID" value="NZ_JARTHJ010000055.1"/>
</dbReference>
<organism evidence="2 3">
    <name type="scientific">Paenibacillus validus</name>
    <dbReference type="NCBI Taxonomy" id="44253"/>
    <lineage>
        <taxon>Bacteria</taxon>
        <taxon>Bacillati</taxon>
        <taxon>Bacillota</taxon>
        <taxon>Bacilli</taxon>
        <taxon>Bacillales</taxon>
        <taxon>Paenibacillaceae</taxon>
        <taxon>Paenibacillus</taxon>
    </lineage>
</organism>
<keyword evidence="2" id="KW-0378">Hydrolase</keyword>
<dbReference type="PRINTS" id="PR00111">
    <property type="entry name" value="ABHYDROLASE"/>
</dbReference>
<feature type="domain" description="AB hydrolase-1" evidence="1">
    <location>
        <begin position="72"/>
        <end position="164"/>
    </location>
</feature>
<dbReference type="EMBL" id="WNZX01000003">
    <property type="protein sequence ID" value="MUG70264.1"/>
    <property type="molecule type" value="Genomic_DNA"/>
</dbReference>
<dbReference type="Proteomes" id="UP000450917">
    <property type="component" value="Unassembled WGS sequence"/>
</dbReference>
<keyword evidence="3" id="KW-1185">Reference proteome</keyword>
<protein>
    <submittedName>
        <fullName evidence="2">Alpha/beta fold hydrolase</fullName>
    </submittedName>
</protein>
<dbReference type="InterPro" id="IPR050228">
    <property type="entry name" value="Carboxylesterase_BioH"/>
</dbReference>
<dbReference type="InterPro" id="IPR029058">
    <property type="entry name" value="AB_hydrolase_fold"/>
</dbReference>
<dbReference type="PANTHER" id="PTHR43194">
    <property type="entry name" value="HYDROLASE ALPHA/BETA FOLD FAMILY"/>
    <property type="match status" value="1"/>
</dbReference>
<name>A0A7X2Z8I7_9BACL</name>
<evidence type="ECO:0000313" key="3">
    <source>
        <dbReference type="Proteomes" id="UP000450917"/>
    </source>
</evidence>
<proteinExistence type="predicted"/>
<evidence type="ECO:0000313" key="2">
    <source>
        <dbReference type="EMBL" id="MUG70264.1"/>
    </source>
</evidence>
<dbReference type="GO" id="GO:0016787">
    <property type="term" value="F:hydrolase activity"/>
    <property type="evidence" value="ECO:0007669"/>
    <property type="project" value="UniProtKB-KW"/>
</dbReference>
<sequence length="292" mass="32672">MSVPAIYKSEEGKKKILNDYESYLKRFHVEFERVFVDTRFGRTHTLVTGPVDGKPVFIFQGGNCINPMTLSWFSSLFGEYRIYAPDTIGHPGYSAETRMSAKDDSFALWVSDLMEHFGVDKSAFIGPSYGAGIILRIAAFLPEKIACSVLVAPSGLKLGSKMKMIQKILIPMIGFTISSSQKQLQKIADTMSFNSMKEIDKNIIGDIFTHVKLEQDMPKITEKRELVNYSSPTMVLAGTKDIFFPSEKVIAAAEAIIPNLAAATVYEMGHFPSEPFLQKINSDIKQFLTVYY</sequence>
<dbReference type="Pfam" id="PF00561">
    <property type="entry name" value="Abhydrolase_1"/>
    <property type="match status" value="1"/>
</dbReference>
<gene>
    <name evidence="2" type="ORF">GNP93_06180</name>
</gene>
<reference evidence="2 3" key="1">
    <citation type="submission" date="2019-11" db="EMBL/GenBank/DDBJ databases">
        <title>Draft genome sequences of five Paenibacillus species of dairy origin.</title>
        <authorList>
            <person name="Olajide A.M."/>
            <person name="Chen S."/>
            <person name="Lapointe G."/>
        </authorList>
    </citation>
    <scope>NUCLEOTIDE SEQUENCE [LARGE SCALE GENOMIC DNA]</scope>
    <source>
        <strain evidence="2 3">2CS3</strain>
    </source>
</reference>
<dbReference type="SUPFAM" id="SSF53474">
    <property type="entry name" value="alpha/beta-Hydrolases"/>
    <property type="match status" value="1"/>
</dbReference>
<dbReference type="AlphaFoldDB" id="A0A7X2Z8I7"/>
<evidence type="ECO:0000259" key="1">
    <source>
        <dbReference type="Pfam" id="PF00561"/>
    </source>
</evidence>
<dbReference type="Gene3D" id="3.40.50.1820">
    <property type="entry name" value="alpha/beta hydrolase"/>
    <property type="match status" value="1"/>
</dbReference>